<dbReference type="InterPro" id="IPR002885">
    <property type="entry name" value="PPR_rpt"/>
</dbReference>
<dbReference type="PANTHER" id="PTHR45717:SF15">
    <property type="entry name" value="AGL218WP"/>
    <property type="match status" value="1"/>
</dbReference>
<reference evidence="2 3" key="1">
    <citation type="journal article" date="2011" name="Science">
        <title>The Selaginella genome identifies genetic changes associated with the evolution of vascular plants.</title>
        <authorList>
            <person name="Banks J.A."/>
            <person name="Nishiyama T."/>
            <person name="Hasebe M."/>
            <person name="Bowman J.L."/>
            <person name="Gribskov M."/>
            <person name="dePamphilis C."/>
            <person name="Albert V.A."/>
            <person name="Aono N."/>
            <person name="Aoyama T."/>
            <person name="Ambrose B.A."/>
            <person name="Ashton N.W."/>
            <person name="Axtell M.J."/>
            <person name="Barker E."/>
            <person name="Barker M.S."/>
            <person name="Bennetzen J.L."/>
            <person name="Bonawitz N.D."/>
            <person name="Chapple C."/>
            <person name="Cheng C."/>
            <person name="Correa L.G."/>
            <person name="Dacre M."/>
            <person name="DeBarry J."/>
            <person name="Dreyer I."/>
            <person name="Elias M."/>
            <person name="Engstrom E.M."/>
            <person name="Estelle M."/>
            <person name="Feng L."/>
            <person name="Finet C."/>
            <person name="Floyd S.K."/>
            <person name="Frommer W.B."/>
            <person name="Fujita T."/>
            <person name="Gramzow L."/>
            <person name="Gutensohn M."/>
            <person name="Harholt J."/>
            <person name="Hattori M."/>
            <person name="Heyl A."/>
            <person name="Hirai T."/>
            <person name="Hiwatashi Y."/>
            <person name="Ishikawa M."/>
            <person name="Iwata M."/>
            <person name="Karol K.G."/>
            <person name="Koehler B."/>
            <person name="Kolukisaoglu U."/>
            <person name="Kubo M."/>
            <person name="Kurata T."/>
            <person name="Lalonde S."/>
            <person name="Li K."/>
            <person name="Li Y."/>
            <person name="Litt A."/>
            <person name="Lyons E."/>
            <person name="Manning G."/>
            <person name="Maruyama T."/>
            <person name="Michael T.P."/>
            <person name="Mikami K."/>
            <person name="Miyazaki S."/>
            <person name="Morinaga S."/>
            <person name="Murata T."/>
            <person name="Mueller-Roeber B."/>
            <person name="Nelson D.R."/>
            <person name="Obara M."/>
            <person name="Oguri Y."/>
            <person name="Olmstead R.G."/>
            <person name="Onodera N."/>
            <person name="Petersen B.L."/>
            <person name="Pils B."/>
            <person name="Prigge M."/>
            <person name="Rensing S.A."/>
            <person name="Riano-Pachon D.M."/>
            <person name="Roberts A.W."/>
            <person name="Sato Y."/>
            <person name="Scheller H.V."/>
            <person name="Schulz B."/>
            <person name="Schulz C."/>
            <person name="Shakirov E.V."/>
            <person name="Shibagaki N."/>
            <person name="Shinohara N."/>
            <person name="Shippen D.E."/>
            <person name="Soerensen I."/>
            <person name="Sotooka R."/>
            <person name="Sugimoto N."/>
            <person name="Sugita M."/>
            <person name="Sumikawa N."/>
            <person name="Tanurdzic M."/>
            <person name="Theissen G."/>
            <person name="Ulvskov P."/>
            <person name="Wakazuki S."/>
            <person name="Weng J.K."/>
            <person name="Willats W.W."/>
            <person name="Wipf D."/>
            <person name="Wolf P.G."/>
            <person name="Yang L."/>
            <person name="Zimmer A.D."/>
            <person name="Zhu Q."/>
            <person name="Mitros T."/>
            <person name="Hellsten U."/>
            <person name="Loque D."/>
            <person name="Otillar R."/>
            <person name="Salamov A."/>
            <person name="Schmutz J."/>
            <person name="Shapiro H."/>
            <person name="Lindquist E."/>
            <person name="Lucas S."/>
            <person name="Rokhsar D."/>
            <person name="Grigoriev I.V."/>
        </authorList>
    </citation>
    <scope>NUCLEOTIDE SEQUENCE [LARGE SCALE GENOMIC DNA]</scope>
</reference>
<dbReference type="InterPro" id="IPR011990">
    <property type="entry name" value="TPR-like_helical_dom_sf"/>
</dbReference>
<protein>
    <recommendedName>
        <fullName evidence="4">Pentacotripeptide-repeat region of PRORP domain-containing protein</fullName>
    </recommendedName>
</protein>
<evidence type="ECO:0000313" key="3">
    <source>
        <dbReference type="Proteomes" id="UP000001514"/>
    </source>
</evidence>
<dbReference type="OrthoDB" id="185373at2759"/>
<dbReference type="GO" id="GO:0005739">
    <property type="term" value="C:mitochondrion"/>
    <property type="evidence" value="ECO:0000318"/>
    <property type="project" value="GO_Central"/>
</dbReference>
<dbReference type="Pfam" id="PF01535">
    <property type="entry name" value="PPR"/>
    <property type="match status" value="1"/>
</dbReference>
<dbReference type="KEGG" id="smo:SELMODRAFT_402187"/>
<dbReference type="GO" id="GO:0003729">
    <property type="term" value="F:mRNA binding"/>
    <property type="evidence" value="ECO:0007669"/>
    <property type="project" value="UniProtKB-ARBA"/>
</dbReference>
<keyword evidence="3" id="KW-1185">Reference proteome</keyword>
<keyword evidence="1" id="KW-0677">Repeat</keyword>
<dbReference type="EMBL" id="GL377565">
    <property type="protein sequence ID" value="EFJ38348.1"/>
    <property type="molecule type" value="Genomic_DNA"/>
</dbReference>
<sequence>MAMRGMLRAWKGAASRSLELNRFRAAAAPSCARGCSTVADEKQQREDERSKKKEEEEKQLVKLCKSIADKPEESTQAIKDWVAQGNRLKYKNYLQIAKTLADHPKLHREAVKLLKTSRNEKIVESRTASLILELGLVLREFGVAPAERFYSRLPVKSKSEELTVAFVTSLAKRYPKHALRWVQGLNPTTAELHNAIIRVYWKLKMHDKMLAAYTTFRNDPKLLPKLETYLLMLKYKERVGGLEGLEEEIRAFVEKIRIRKANVYKLDHLMEVYAFLGDADKVEKIYKFVKTPKPPQVPLRDSFRVAVRAFGRLGMVKRAEEVVEDSKDHAKESFRLVNLIEVYSKAGMMDKAEELLEKIDKSKRTFAPYDALVRGYLAKNDSKKALERFKEGCAVRSVVPSYETVAALLPVLEELKFWKSAEGLMQNYLHHAAGDVRLYNSFLKVYGASQRKADSSILSRFKIEADSETLELLSRVKIMTGDGK</sequence>
<dbReference type="PROSITE" id="PS50096">
    <property type="entry name" value="IQ"/>
    <property type="match status" value="1"/>
</dbReference>
<organism evidence="3">
    <name type="scientific">Selaginella moellendorffii</name>
    <name type="common">Spikemoss</name>
    <dbReference type="NCBI Taxonomy" id="88036"/>
    <lineage>
        <taxon>Eukaryota</taxon>
        <taxon>Viridiplantae</taxon>
        <taxon>Streptophyta</taxon>
        <taxon>Embryophyta</taxon>
        <taxon>Tracheophyta</taxon>
        <taxon>Lycopodiopsida</taxon>
        <taxon>Selaginellales</taxon>
        <taxon>Selaginellaceae</taxon>
        <taxon>Selaginella</taxon>
    </lineage>
</organism>
<gene>
    <name evidence="2" type="ORF">SELMODRAFT_402187</name>
</gene>
<evidence type="ECO:0000256" key="1">
    <source>
        <dbReference type="ARBA" id="ARBA00022737"/>
    </source>
</evidence>
<dbReference type="Gramene" id="EFJ38348">
    <property type="protein sequence ID" value="EFJ38348"/>
    <property type="gene ID" value="SELMODRAFT_402187"/>
</dbReference>
<dbReference type="Gene3D" id="1.25.40.10">
    <property type="entry name" value="Tetratricopeptide repeat domain"/>
    <property type="match status" value="1"/>
</dbReference>
<dbReference type="AlphaFoldDB" id="D8QPV6"/>
<proteinExistence type="predicted"/>
<dbReference type="HOGENOM" id="CLU_498209_0_0_1"/>
<evidence type="ECO:0008006" key="4">
    <source>
        <dbReference type="Google" id="ProtNLM"/>
    </source>
</evidence>
<dbReference type="InParanoid" id="D8QPV6"/>
<name>D8QPV6_SELML</name>
<evidence type="ECO:0000313" key="2">
    <source>
        <dbReference type="EMBL" id="EFJ38348.1"/>
    </source>
</evidence>
<accession>D8QPV6</accession>
<dbReference type="PANTHER" id="PTHR45717">
    <property type="entry name" value="OS12G0527900 PROTEIN"/>
    <property type="match status" value="1"/>
</dbReference>
<dbReference type="Proteomes" id="UP000001514">
    <property type="component" value="Unassembled WGS sequence"/>
</dbReference>